<keyword evidence="11" id="KW-1185">Reference proteome</keyword>
<comment type="similarity">
    <text evidence="8">Belongs to the KAE1 / TsaD family.</text>
</comment>
<dbReference type="Proteomes" id="UP000031627">
    <property type="component" value="Chromosome"/>
</dbReference>
<dbReference type="EMBL" id="AP014521">
    <property type="protein sequence ID" value="BAP58625.1"/>
    <property type="molecule type" value="Genomic_DNA"/>
</dbReference>
<dbReference type="OrthoDB" id="9806197at2"/>
<evidence type="ECO:0000256" key="2">
    <source>
        <dbReference type="ARBA" id="ARBA00022679"/>
    </source>
</evidence>
<comment type="subcellular location">
    <subcellularLocation>
        <location evidence="8">Cytoplasm</location>
    </subcellularLocation>
</comment>
<feature type="binding site" evidence="8">
    <location>
        <position position="115"/>
    </location>
    <ligand>
        <name>Fe cation</name>
        <dbReference type="ChEBI" id="CHEBI:24875"/>
    </ligand>
</feature>
<sequence length="335" mass="36974">MQILGIETSCDETGIAVYDDNVGIISNNLYSQKKIHNKYGGVVPELASRDHIKKIIFLMKKTLKDINFDISKIDAIAYTAGPGLVGSLLVGATFANALSFAWNIQSIPINHIEGHILSPMLEKKKPSFPFLALLVSGGHTQLILAKNYGQYLLLSESLDDAVGEVFDKIAKLLGLNYPGGSLLSKLAKNGNPKRFFFPRPMTNKSGLELSFSGLKTAVMQSFKKINTHDQQTYADIACAFEDAIIDTLIIKSERALNITGLSNLVISGGVSANHKLRKKMKKMMSDRGGYVFYPRKEFCTDNAAMIAYAGTFKKQRTVKNLKINVYPRLPINNTF</sequence>
<keyword evidence="4 8" id="KW-0479">Metal-binding</keyword>
<evidence type="ECO:0000256" key="3">
    <source>
        <dbReference type="ARBA" id="ARBA00022694"/>
    </source>
</evidence>
<dbReference type="PANTHER" id="PTHR11735:SF6">
    <property type="entry name" value="TRNA N6-ADENOSINE THREONYLCARBAMOYLTRANSFERASE, MITOCHONDRIAL"/>
    <property type="match status" value="1"/>
</dbReference>
<comment type="function">
    <text evidence="8">Required for the formation of a threonylcarbamoyl group on adenosine at position 37 (t(6)A37) in tRNAs that read codons beginning with adenine. Is involved in the transfer of the threonylcarbamoyl moiety of threonylcarbamoyl-AMP (TC-AMP) to the N6 group of A37, together with TsaE and TsaB. TsaD likely plays a direct catalytic role in this reaction.</text>
</comment>
<dbReference type="SUPFAM" id="SSF53067">
    <property type="entry name" value="Actin-like ATPase domain"/>
    <property type="match status" value="2"/>
</dbReference>
<dbReference type="InterPro" id="IPR000905">
    <property type="entry name" value="Gcp-like_dom"/>
</dbReference>
<proteinExistence type="inferred from homology"/>
<dbReference type="CDD" id="cd24133">
    <property type="entry name" value="ASKHA_NBD_TsaD_bac"/>
    <property type="match status" value="1"/>
</dbReference>
<name>A0A090AS04_9ENTR</name>
<feature type="binding site" evidence="8">
    <location>
        <position position="167"/>
    </location>
    <ligand>
        <name>substrate</name>
    </ligand>
</feature>
<evidence type="ECO:0000256" key="5">
    <source>
        <dbReference type="ARBA" id="ARBA00023004"/>
    </source>
</evidence>
<feature type="binding site" evidence="8">
    <location>
        <position position="180"/>
    </location>
    <ligand>
        <name>substrate</name>
    </ligand>
</feature>
<feature type="binding site" evidence="8">
    <location>
        <position position="111"/>
    </location>
    <ligand>
        <name>Fe cation</name>
        <dbReference type="ChEBI" id="CHEBI:24875"/>
    </ligand>
</feature>
<keyword evidence="5 8" id="KW-0408">Iron</keyword>
<feature type="binding site" evidence="8">
    <location>
        <position position="273"/>
    </location>
    <ligand>
        <name>substrate</name>
    </ligand>
</feature>
<keyword evidence="1 8" id="KW-0963">Cytoplasm</keyword>
<dbReference type="InterPro" id="IPR017861">
    <property type="entry name" value="KAE1/TsaD"/>
</dbReference>
<dbReference type="RefSeq" id="WP_041063069.1">
    <property type="nucleotide sequence ID" value="NZ_AP014521.1"/>
</dbReference>
<comment type="caution">
    <text evidence="8">Lacks conserved residue(s) required for the propagation of feature annotation.</text>
</comment>
<feature type="domain" description="Gcp-like" evidence="9">
    <location>
        <begin position="24"/>
        <end position="308"/>
    </location>
</feature>
<comment type="cofactor">
    <cofactor evidence="8">
        <name>Fe(2+)</name>
        <dbReference type="ChEBI" id="CHEBI:29033"/>
    </cofactor>
    <text evidence="8">Binds 1 Fe(2+) ion per subunit.</text>
</comment>
<reference evidence="10 11" key="2">
    <citation type="journal article" date="2014" name="Curr. Biol.">
        <title>Symbiont-Supplemented Maternal Investment Underpinning Host's Ecological Adaptation.</title>
        <authorList>
            <person name="Kaiwa N."/>
            <person name="Hosokawa T."/>
            <person name="Nikoh N."/>
            <person name="Tanahashi M."/>
            <person name="Moriyama M."/>
            <person name="Meng X.Y."/>
            <person name="Maeda T."/>
            <person name="Yamaguchi K."/>
            <person name="Shigenobu S."/>
            <person name="Ito M."/>
            <person name="Fukatsu T."/>
        </authorList>
    </citation>
    <scope>NUCLEOTIDE SEQUENCE [LARGE SCALE GENOMIC DNA]</scope>
    <source>
        <strain evidence="10 11">UwTKB</strain>
    </source>
</reference>
<gene>
    <name evidence="10" type="primary">gcp</name>
    <name evidence="8" type="synonym">tsaD</name>
    <name evidence="10" type="ORF">TGUWTKB_3980</name>
</gene>
<protein>
    <recommendedName>
        <fullName evidence="8">tRNA N6-adenosine threonylcarbamoyltransferase</fullName>
        <ecNumber evidence="8">2.3.1.234</ecNumber>
    </recommendedName>
    <alternativeName>
        <fullName evidence="8">N6-L-threonylcarbamoyladenine synthase</fullName>
        <shortName evidence="8">t(6)A synthase</shortName>
    </alternativeName>
    <alternativeName>
        <fullName evidence="8">t(6)A37 threonylcarbamoyladenosine biosynthesis protein TsaD</fullName>
    </alternativeName>
    <alternativeName>
        <fullName evidence="8">tRNA threonylcarbamoyladenosine biosynthesis protein TsaD</fullName>
    </alternativeName>
</protein>
<dbReference type="GO" id="GO:0002949">
    <property type="term" value="P:tRNA threonylcarbamoyladenosine modification"/>
    <property type="evidence" value="ECO:0007669"/>
    <property type="project" value="UniProtKB-UniRule"/>
</dbReference>
<reference evidence="11" key="1">
    <citation type="submission" date="2013-11" db="EMBL/GenBank/DDBJ databases">
        <title>Symbiont-containing voluminous jelly as an extraordinary maternal gift for overwintering insect nymphs.</title>
        <authorList>
            <person name="Kaiwa N."/>
            <person name="Hosokawa T."/>
            <person name="Nikoh N."/>
            <person name="Meng X.Y."/>
            <person name="Tanahashi M."/>
            <person name="Moriyama M."/>
            <person name="Maeda T."/>
            <person name="Yamaguchi K."/>
            <person name="Shigenobu S."/>
            <person name="Ito M."/>
            <person name="Fukatsu T."/>
        </authorList>
    </citation>
    <scope>NUCLEOTIDE SEQUENCE [LARGE SCALE GENOMIC DNA]</scope>
    <source>
        <strain evidence="11">UwTKB</strain>
    </source>
</reference>
<dbReference type="HOGENOM" id="CLU_023208_0_2_6"/>
<dbReference type="Pfam" id="PF00814">
    <property type="entry name" value="TsaD"/>
    <property type="match status" value="1"/>
</dbReference>
<dbReference type="GO" id="GO:0061711">
    <property type="term" value="F:tRNA N(6)-L-threonylcarbamoyladenine synthase activity"/>
    <property type="evidence" value="ECO:0007669"/>
    <property type="project" value="UniProtKB-EC"/>
</dbReference>
<dbReference type="InterPro" id="IPR022450">
    <property type="entry name" value="TsaD"/>
</dbReference>
<dbReference type="Gene3D" id="3.30.420.40">
    <property type="match status" value="2"/>
</dbReference>
<evidence type="ECO:0000256" key="6">
    <source>
        <dbReference type="ARBA" id="ARBA00023315"/>
    </source>
</evidence>
<feature type="binding site" evidence="8">
    <location>
        <begin position="134"/>
        <end position="138"/>
    </location>
    <ligand>
        <name>substrate</name>
    </ligand>
</feature>
<evidence type="ECO:0000256" key="8">
    <source>
        <dbReference type="HAMAP-Rule" id="MF_01445"/>
    </source>
</evidence>
<keyword evidence="2 8" id="KW-0808">Transferase</keyword>
<evidence type="ECO:0000256" key="7">
    <source>
        <dbReference type="ARBA" id="ARBA00048117"/>
    </source>
</evidence>
<evidence type="ECO:0000313" key="11">
    <source>
        <dbReference type="Proteomes" id="UP000031627"/>
    </source>
</evidence>
<dbReference type="NCBIfam" id="TIGR03723">
    <property type="entry name" value="T6A_TsaD_YgjD"/>
    <property type="match status" value="1"/>
</dbReference>
<dbReference type="GO" id="GO:0005506">
    <property type="term" value="F:iron ion binding"/>
    <property type="evidence" value="ECO:0007669"/>
    <property type="project" value="UniProtKB-UniRule"/>
</dbReference>
<feature type="binding site" evidence="8">
    <location>
        <position position="301"/>
    </location>
    <ligand>
        <name>Fe cation</name>
        <dbReference type="ChEBI" id="CHEBI:24875"/>
    </ligand>
</feature>
<dbReference type="STRING" id="1410383.TGUWTKB_3980"/>
<keyword evidence="3 8" id="KW-0819">tRNA processing</keyword>
<dbReference type="FunFam" id="3.30.420.40:FF:000040">
    <property type="entry name" value="tRNA N6-adenosine threonylcarbamoyltransferase"/>
    <property type="match status" value="1"/>
</dbReference>
<dbReference type="GO" id="GO:0005737">
    <property type="term" value="C:cytoplasm"/>
    <property type="evidence" value="ECO:0007669"/>
    <property type="project" value="UniProtKB-SubCell"/>
</dbReference>
<dbReference type="HAMAP" id="MF_01445">
    <property type="entry name" value="TsaD"/>
    <property type="match status" value="1"/>
</dbReference>
<organism evidence="10 11">
    <name type="scientific">Candidatus Tachikawaea gelatinosa</name>
    <dbReference type="NCBI Taxonomy" id="1410383"/>
    <lineage>
        <taxon>Bacteria</taxon>
        <taxon>Pseudomonadati</taxon>
        <taxon>Pseudomonadota</taxon>
        <taxon>Gammaproteobacteria</taxon>
        <taxon>Enterobacterales</taxon>
        <taxon>Enterobacteriaceae</taxon>
        <taxon>Candidatus Tachikawaea</taxon>
    </lineage>
</organism>
<evidence type="ECO:0000256" key="4">
    <source>
        <dbReference type="ARBA" id="ARBA00022723"/>
    </source>
</evidence>
<dbReference type="KEGG" id="sbw:TGUWTKB_3980"/>
<dbReference type="AlphaFoldDB" id="A0A090AS04"/>
<dbReference type="FunFam" id="3.30.420.40:FF:000012">
    <property type="entry name" value="tRNA N6-adenosine threonylcarbamoyltransferase"/>
    <property type="match status" value="1"/>
</dbReference>
<dbReference type="NCBIfam" id="TIGR00329">
    <property type="entry name" value="gcp_kae1"/>
    <property type="match status" value="1"/>
</dbReference>
<evidence type="ECO:0000256" key="1">
    <source>
        <dbReference type="ARBA" id="ARBA00022490"/>
    </source>
</evidence>
<evidence type="ECO:0000259" key="9">
    <source>
        <dbReference type="Pfam" id="PF00814"/>
    </source>
</evidence>
<comment type="catalytic activity">
    <reaction evidence="7 8">
        <text>L-threonylcarbamoyladenylate + adenosine(37) in tRNA = N(6)-L-threonylcarbamoyladenosine(37) in tRNA + AMP + H(+)</text>
        <dbReference type="Rhea" id="RHEA:37059"/>
        <dbReference type="Rhea" id="RHEA-COMP:10162"/>
        <dbReference type="Rhea" id="RHEA-COMP:10163"/>
        <dbReference type="ChEBI" id="CHEBI:15378"/>
        <dbReference type="ChEBI" id="CHEBI:73682"/>
        <dbReference type="ChEBI" id="CHEBI:74411"/>
        <dbReference type="ChEBI" id="CHEBI:74418"/>
        <dbReference type="ChEBI" id="CHEBI:456215"/>
        <dbReference type="EC" id="2.3.1.234"/>
    </reaction>
</comment>
<accession>A0A090AS04</accession>
<dbReference type="PRINTS" id="PR00789">
    <property type="entry name" value="OSIALOPTASE"/>
</dbReference>
<keyword evidence="6 8" id="KW-0012">Acyltransferase</keyword>
<evidence type="ECO:0000313" key="10">
    <source>
        <dbReference type="EMBL" id="BAP58625.1"/>
    </source>
</evidence>
<dbReference type="EC" id="2.3.1.234" evidence="8"/>
<dbReference type="PANTHER" id="PTHR11735">
    <property type="entry name" value="TRNA N6-ADENOSINE THREONYLCARBAMOYLTRANSFERASE"/>
    <property type="match status" value="1"/>
</dbReference>
<dbReference type="InterPro" id="IPR043129">
    <property type="entry name" value="ATPase_NBD"/>
</dbReference>